<evidence type="ECO:0000313" key="9">
    <source>
        <dbReference type="EMBL" id="CEG00907.1"/>
    </source>
</evidence>
<dbReference type="EMBL" id="CAID01000002">
    <property type="protein sequence ID" value="CEG00907.1"/>
    <property type="molecule type" value="Genomic_DNA"/>
</dbReference>
<keyword evidence="2" id="KW-0479">Metal-binding</keyword>
<protein>
    <submittedName>
        <fullName evidence="9">Ribonuclease H-like domain</fullName>
    </submittedName>
</protein>
<dbReference type="InParanoid" id="A0A090M729"/>
<proteinExistence type="predicted"/>
<name>A0A090M729_OSTTA</name>
<keyword evidence="5" id="KW-0539">Nucleus</keyword>
<keyword evidence="10" id="KW-1185">Reference proteome</keyword>
<evidence type="ECO:0000256" key="4">
    <source>
        <dbReference type="ARBA" id="ARBA00022833"/>
    </source>
</evidence>
<evidence type="ECO:0000259" key="8">
    <source>
        <dbReference type="Pfam" id="PF04937"/>
    </source>
</evidence>
<evidence type="ECO:0000256" key="5">
    <source>
        <dbReference type="ARBA" id="ARBA00023242"/>
    </source>
</evidence>
<dbReference type="InterPro" id="IPR052035">
    <property type="entry name" value="ZnF_BED_domain_contain"/>
</dbReference>
<sequence>MPPYSRVGRKTPFVRTRSLYCLPIRLLGATLARNARGVKRARAARHDARTQCTRVMEDVPPTHGDEDYESSDSEPPLNADAAEDVQIQNDVQLVGEQYSTAGLSETMALLSRFVRIGTGSNKKCKCRSCGMEWTECNVTRITRHVLTGNARGHRLSCHIKTYMEKRALGDPGSAYDDGLPIQDDFEPMRAFVRLRAKYKQHAAQIPVAVLNLLKKHNQMDGDSQKTVDDFFKNKNELSSLRATMNKAVAEYIYTAGLTLDSVEGCALSTLLAKIRPDLLHRSEIDEMAKQGHLRERVNWLKSRRWMSGDGLEELYEDTHSAVMRMMSRDQHITLSLDGWSKRKVTGVVNVCLSSKLLNHEVVIDSIPVDGRSEDTQFLVAVVKKNVQTFKSYEGNVSAVTGDNASVVVAALKQVHDDLLVHKIITHGCDCHRLSLLAEDLYKVFKPVIDEINSMMKKIRLRQQLRQKLDEIRERRSSAKDKIRGLTYMSFTRWGTIHNVCSRIAENHITFVELLHAEDWPETERMINSTVERERPDADVNAPSANERIVRFIKNTSEYPIRDAATQLGALFKPIALAVQHLESRSAGLHEMLPVYDSILQDTHSWLARQHDKVWYKNSALLSTKARDSLADLKDAALGVFEARAQAKDKKIPILTDLHHLASALNERATGCILSLRGPKVKIANDEAAASAAVHIIPTDDNTWGSEPLLKISAALTQFRGIANVSAQQLRDVENAKKDFLGLRRDCPEDEVRAAAKRASAFGRETEWVIAVQTLMRESKWTTKYWTNEESWISEIARLECVEHKLLRPLALRVNAVIPHSASVERANSAMKRIDTDMRASLKHDRVRKLTFILHNLKRTKRDRNCGARAILRRNIQVVERAVGYDSDGDNDAETDVDDSILSELDEEDADELLRSPLDIAIEAEASAPRVEEPCASQPSTIALGILDENVPPAPPSTVQTTNHGPRKRKSNFDRALVRANRSVRR</sequence>
<gene>
    <name evidence="9" type="ORF">OT_ostta02g00195</name>
</gene>
<dbReference type="InterPro" id="IPR007021">
    <property type="entry name" value="DUF659"/>
</dbReference>
<dbReference type="Proteomes" id="UP000009170">
    <property type="component" value="Unassembled WGS sequence"/>
</dbReference>
<evidence type="ECO:0000313" key="10">
    <source>
        <dbReference type="Proteomes" id="UP000009170"/>
    </source>
</evidence>
<evidence type="ECO:0000256" key="1">
    <source>
        <dbReference type="ARBA" id="ARBA00004123"/>
    </source>
</evidence>
<comment type="subcellular location">
    <subcellularLocation>
        <location evidence="1">Nucleus</location>
    </subcellularLocation>
</comment>
<keyword evidence="3" id="KW-0863">Zinc-finger</keyword>
<dbReference type="PANTHER" id="PTHR46481:SF10">
    <property type="entry name" value="ZINC FINGER BED DOMAIN-CONTAINING PROTEIN 39"/>
    <property type="match status" value="1"/>
</dbReference>
<dbReference type="GO" id="GO:0008270">
    <property type="term" value="F:zinc ion binding"/>
    <property type="evidence" value="ECO:0007669"/>
    <property type="project" value="UniProtKB-KW"/>
</dbReference>
<feature type="region of interest" description="Disordered" evidence="7">
    <location>
        <begin position="44"/>
        <end position="78"/>
    </location>
</feature>
<keyword evidence="4" id="KW-0862">Zinc</keyword>
<keyword evidence="6" id="KW-0175">Coiled coil</keyword>
<dbReference type="AlphaFoldDB" id="A0A090M729"/>
<accession>A0A090M729</accession>
<evidence type="ECO:0000256" key="3">
    <source>
        <dbReference type="ARBA" id="ARBA00022771"/>
    </source>
</evidence>
<dbReference type="PANTHER" id="PTHR46481">
    <property type="entry name" value="ZINC FINGER BED DOMAIN-CONTAINING PROTEIN 4"/>
    <property type="match status" value="1"/>
</dbReference>
<feature type="domain" description="DUF659" evidence="8">
    <location>
        <begin position="306"/>
        <end position="457"/>
    </location>
</feature>
<feature type="coiled-coil region" evidence="6">
    <location>
        <begin position="454"/>
        <end position="481"/>
    </location>
</feature>
<evidence type="ECO:0000256" key="6">
    <source>
        <dbReference type="SAM" id="Coils"/>
    </source>
</evidence>
<dbReference type="SUPFAM" id="SSF53098">
    <property type="entry name" value="Ribonuclease H-like"/>
    <property type="match status" value="1"/>
</dbReference>
<evidence type="ECO:0000256" key="2">
    <source>
        <dbReference type="ARBA" id="ARBA00022723"/>
    </source>
</evidence>
<comment type="caution">
    <text evidence="9">The sequence shown here is derived from an EMBL/GenBank/DDBJ whole genome shotgun (WGS) entry which is preliminary data.</text>
</comment>
<reference evidence="9 10" key="2">
    <citation type="journal article" date="2014" name="BMC Genomics">
        <title>An improved genome of the model marine alga Ostreococcus tauri unfolds by assessing Illumina de novo assemblies.</title>
        <authorList>
            <person name="Blanc-Mathieu R."/>
            <person name="Verhelst B."/>
            <person name="Derelle E."/>
            <person name="Rombauts S."/>
            <person name="Bouget F.Y."/>
            <person name="Carre I."/>
            <person name="Chateau A."/>
            <person name="Eyre-Walker A."/>
            <person name="Grimsley N."/>
            <person name="Moreau H."/>
            <person name="Piegu B."/>
            <person name="Rivals E."/>
            <person name="Schackwitz W."/>
            <person name="Van de Peer Y."/>
            <person name="Piganeau G."/>
        </authorList>
    </citation>
    <scope>NUCLEOTIDE SEQUENCE [LARGE SCALE GENOMIC DNA]</scope>
    <source>
        <strain evidence="10">OTTH 0595 / CCAP 157/2 / RCC745</strain>
    </source>
</reference>
<reference evidence="10" key="1">
    <citation type="journal article" date="2006" name="Proc. Natl. Acad. Sci. U.S.A.">
        <title>Genome analysis of the smallest free-living eukaryote Ostreococcus tauri unveils many unique features.</title>
        <authorList>
            <person name="Derelle E."/>
            <person name="Ferraz C."/>
            <person name="Rombauts S."/>
            <person name="Rouze P."/>
            <person name="Worden A.Z."/>
            <person name="Robbens S."/>
            <person name="Partensky F."/>
            <person name="Degroeve S."/>
            <person name="Echeynie S."/>
            <person name="Cooke R."/>
            <person name="Saeys Y."/>
            <person name="Wuyts J."/>
            <person name="Jabbari K."/>
            <person name="Bowler C."/>
            <person name="Panaud O."/>
            <person name="Piegu B."/>
            <person name="Ball S.G."/>
            <person name="Ral J.-P."/>
            <person name="Bouget F.-Y."/>
            <person name="Piganeau G."/>
            <person name="De Baets B."/>
            <person name="Picard A."/>
            <person name="Delseny M."/>
            <person name="Demaille J."/>
            <person name="Van de Peer Y."/>
            <person name="Moreau H."/>
        </authorList>
    </citation>
    <scope>NUCLEOTIDE SEQUENCE [LARGE SCALE GENOMIC DNA]</scope>
    <source>
        <strain evidence="10">OTTH 0595 / CCAP 157/2 / RCC745</strain>
    </source>
</reference>
<dbReference type="GeneID" id="34945572"/>
<dbReference type="KEGG" id="ota:OT_ostta02g00195"/>
<dbReference type="OrthoDB" id="2423954at2759"/>
<dbReference type="RefSeq" id="XP_022840663.1">
    <property type="nucleotide sequence ID" value="XM_022984965.1"/>
</dbReference>
<dbReference type="GO" id="GO:0005634">
    <property type="term" value="C:nucleus"/>
    <property type="evidence" value="ECO:0007669"/>
    <property type="project" value="UniProtKB-SubCell"/>
</dbReference>
<dbReference type="InterPro" id="IPR012337">
    <property type="entry name" value="RNaseH-like_sf"/>
</dbReference>
<dbReference type="Pfam" id="PF04937">
    <property type="entry name" value="DUF659"/>
    <property type="match status" value="1"/>
</dbReference>
<organism evidence="9 10">
    <name type="scientific">Ostreococcus tauri</name>
    <name type="common">Marine green alga</name>
    <dbReference type="NCBI Taxonomy" id="70448"/>
    <lineage>
        <taxon>Eukaryota</taxon>
        <taxon>Viridiplantae</taxon>
        <taxon>Chlorophyta</taxon>
        <taxon>Mamiellophyceae</taxon>
        <taxon>Mamiellales</taxon>
        <taxon>Bathycoccaceae</taxon>
        <taxon>Ostreococcus</taxon>
    </lineage>
</organism>
<evidence type="ECO:0000256" key="7">
    <source>
        <dbReference type="SAM" id="MobiDB-lite"/>
    </source>
</evidence>
<feature type="region of interest" description="Disordered" evidence="7">
    <location>
        <begin position="946"/>
        <end position="973"/>
    </location>
</feature>